<dbReference type="InterPro" id="IPR010987">
    <property type="entry name" value="Glutathione-S-Trfase_C-like"/>
</dbReference>
<evidence type="ECO:0000256" key="5">
    <source>
        <dbReference type="ARBA" id="ARBA00022490"/>
    </source>
</evidence>
<dbReference type="SFLD" id="SFLDS00019">
    <property type="entry name" value="Glutathione_Transferase_(cytos"/>
    <property type="match status" value="1"/>
</dbReference>
<sequence length="244" mass="27764">MVVELYLDLLSQPCRAVYIFAKKNNIPFEFKDVVLFKGQHMSEEFGKVNPLRKVPALKDEAFTLAENTAILLYLSRKFNTPDHWYPSDGQKRAKVDEYLSWQHTAIRAQGSKVFLIKALVPLLMDKPFPPEKLEGAIEELNSTLKQFEEKFLQGKLFIVGNEISLADLVALVELMQPVGAGYDVFEGSPKLAEWRHRVEEAIGKELFQQAHEAILNVKDMAAAAAQLDPQLKEKLKQLLQKNLK</sequence>
<evidence type="ECO:0000313" key="10">
    <source>
        <dbReference type="Ensembl" id="ENSSPUP00000020335.1"/>
    </source>
</evidence>
<keyword evidence="11" id="KW-1185">Reference proteome</keyword>
<comment type="subunit">
    <text evidence="3">Homodimer.</text>
</comment>
<evidence type="ECO:0000256" key="2">
    <source>
        <dbReference type="ARBA" id="ARBA00009899"/>
    </source>
</evidence>
<evidence type="ECO:0000313" key="11">
    <source>
        <dbReference type="Proteomes" id="UP000694392"/>
    </source>
</evidence>
<dbReference type="SUPFAM" id="SSF52833">
    <property type="entry name" value="Thioredoxin-like"/>
    <property type="match status" value="1"/>
</dbReference>
<dbReference type="Proteomes" id="UP000694392">
    <property type="component" value="Unplaced"/>
</dbReference>
<dbReference type="Gene3D" id="3.40.30.10">
    <property type="entry name" value="Glutaredoxin"/>
    <property type="match status" value="1"/>
</dbReference>
<proteinExistence type="inferred from homology"/>
<comment type="similarity">
    <text evidence="2">Belongs to the GST superfamily. Theta family.</text>
</comment>
<dbReference type="GO" id="GO:0005737">
    <property type="term" value="C:cytoplasm"/>
    <property type="evidence" value="ECO:0007669"/>
    <property type="project" value="UniProtKB-SubCell"/>
</dbReference>
<keyword evidence="6" id="KW-0808">Transferase</keyword>
<reference evidence="10" key="1">
    <citation type="submission" date="2025-08" db="UniProtKB">
        <authorList>
            <consortium name="Ensembl"/>
        </authorList>
    </citation>
    <scope>IDENTIFICATION</scope>
</reference>
<dbReference type="SFLD" id="SFLDG00358">
    <property type="entry name" value="Main_(cytGST)"/>
    <property type="match status" value="1"/>
</dbReference>
<dbReference type="InterPro" id="IPR040075">
    <property type="entry name" value="GST_N_Theta"/>
</dbReference>
<dbReference type="Pfam" id="PF13417">
    <property type="entry name" value="GST_N_3"/>
    <property type="match status" value="1"/>
</dbReference>
<dbReference type="InterPro" id="IPR004046">
    <property type="entry name" value="GST_C"/>
</dbReference>
<evidence type="ECO:0000256" key="3">
    <source>
        <dbReference type="ARBA" id="ARBA00011738"/>
    </source>
</evidence>
<dbReference type="InterPro" id="IPR040077">
    <property type="entry name" value="GST_C_Theta"/>
</dbReference>
<accession>A0A8D0HE62</accession>
<dbReference type="GeneTree" id="ENSGT00550000075141"/>
<dbReference type="InterPro" id="IPR036249">
    <property type="entry name" value="Thioredoxin-like_sf"/>
</dbReference>
<dbReference type="InterPro" id="IPR040079">
    <property type="entry name" value="Glutathione_S-Trfase"/>
</dbReference>
<dbReference type="FunFam" id="1.20.1050.10:FF:000008">
    <property type="entry name" value="Glutathione S-transferase theta-1"/>
    <property type="match status" value="1"/>
</dbReference>
<evidence type="ECO:0000256" key="4">
    <source>
        <dbReference type="ARBA" id="ARBA00012452"/>
    </source>
</evidence>
<protein>
    <recommendedName>
        <fullName evidence="4">glutathione transferase</fullName>
        <ecNumber evidence="4">2.5.1.18</ecNumber>
    </recommendedName>
</protein>
<dbReference type="FunFam" id="3.40.30.10:FF:000086">
    <property type="entry name" value="Glutathione S-transferase theta-1"/>
    <property type="match status" value="1"/>
</dbReference>
<dbReference type="PANTHER" id="PTHR43917:SF9">
    <property type="entry name" value="GLUTATHIONE S-TRANSFERASE THETA-1"/>
    <property type="match status" value="1"/>
</dbReference>
<dbReference type="Pfam" id="PF00043">
    <property type="entry name" value="GST_C"/>
    <property type="match status" value="1"/>
</dbReference>
<comment type="catalytic activity">
    <reaction evidence="7">
        <text>RX + glutathione = an S-substituted glutathione + a halide anion + H(+)</text>
        <dbReference type="Rhea" id="RHEA:16437"/>
        <dbReference type="ChEBI" id="CHEBI:15378"/>
        <dbReference type="ChEBI" id="CHEBI:16042"/>
        <dbReference type="ChEBI" id="CHEBI:17792"/>
        <dbReference type="ChEBI" id="CHEBI:57925"/>
        <dbReference type="ChEBI" id="CHEBI:90779"/>
        <dbReference type="EC" id="2.5.1.18"/>
    </reaction>
</comment>
<name>A0A8D0HE62_SPHPU</name>
<dbReference type="CDD" id="cd03183">
    <property type="entry name" value="GST_C_Theta"/>
    <property type="match status" value="1"/>
</dbReference>
<dbReference type="GO" id="GO:0004364">
    <property type="term" value="F:glutathione transferase activity"/>
    <property type="evidence" value="ECO:0007669"/>
    <property type="project" value="UniProtKB-EC"/>
</dbReference>
<dbReference type="InterPro" id="IPR051369">
    <property type="entry name" value="GST_Theta"/>
</dbReference>
<dbReference type="PROSITE" id="PS50405">
    <property type="entry name" value="GST_CTER"/>
    <property type="match status" value="1"/>
</dbReference>
<evidence type="ECO:0000256" key="1">
    <source>
        <dbReference type="ARBA" id="ARBA00004496"/>
    </source>
</evidence>
<reference evidence="10" key="2">
    <citation type="submission" date="2025-09" db="UniProtKB">
        <authorList>
            <consortium name="Ensembl"/>
        </authorList>
    </citation>
    <scope>IDENTIFICATION</scope>
</reference>
<evidence type="ECO:0000259" key="8">
    <source>
        <dbReference type="PROSITE" id="PS50404"/>
    </source>
</evidence>
<feature type="domain" description="GST N-terminal" evidence="8">
    <location>
        <begin position="1"/>
        <end position="82"/>
    </location>
</feature>
<dbReference type="Gene3D" id="1.20.1050.10">
    <property type="match status" value="1"/>
</dbReference>
<dbReference type="Ensembl" id="ENSSPUT00000021656.1">
    <property type="protein sequence ID" value="ENSSPUP00000020335.1"/>
    <property type="gene ID" value="ENSSPUG00000015618.1"/>
</dbReference>
<dbReference type="EC" id="2.5.1.18" evidence="4"/>
<dbReference type="CDD" id="cd03050">
    <property type="entry name" value="GST_N_Theta"/>
    <property type="match status" value="1"/>
</dbReference>
<comment type="subcellular location">
    <subcellularLocation>
        <location evidence="1">Cytoplasm</location>
    </subcellularLocation>
</comment>
<dbReference type="SFLD" id="SFLDG01153">
    <property type="entry name" value="Main.4:_Theta-like"/>
    <property type="match status" value="1"/>
</dbReference>
<dbReference type="InterPro" id="IPR036282">
    <property type="entry name" value="Glutathione-S-Trfase_C_sf"/>
</dbReference>
<dbReference type="GO" id="GO:0006749">
    <property type="term" value="P:glutathione metabolic process"/>
    <property type="evidence" value="ECO:0007669"/>
    <property type="project" value="TreeGrafter"/>
</dbReference>
<dbReference type="AlphaFoldDB" id="A0A8D0HE62"/>
<evidence type="ECO:0000256" key="7">
    <source>
        <dbReference type="ARBA" id="ARBA00047960"/>
    </source>
</evidence>
<dbReference type="SUPFAM" id="SSF47616">
    <property type="entry name" value="GST C-terminal domain-like"/>
    <property type="match status" value="1"/>
</dbReference>
<gene>
    <name evidence="10" type="primary">DDX51</name>
</gene>
<feature type="domain" description="GST C-terminal" evidence="9">
    <location>
        <begin position="88"/>
        <end position="231"/>
    </location>
</feature>
<keyword evidence="5" id="KW-0963">Cytoplasm</keyword>
<organism evidence="10 11">
    <name type="scientific">Sphenodon punctatus</name>
    <name type="common">Tuatara</name>
    <name type="synonym">Hatteria punctata</name>
    <dbReference type="NCBI Taxonomy" id="8508"/>
    <lineage>
        <taxon>Eukaryota</taxon>
        <taxon>Metazoa</taxon>
        <taxon>Chordata</taxon>
        <taxon>Craniata</taxon>
        <taxon>Vertebrata</taxon>
        <taxon>Euteleostomi</taxon>
        <taxon>Lepidosauria</taxon>
        <taxon>Sphenodontia</taxon>
        <taxon>Sphenodontidae</taxon>
        <taxon>Sphenodon</taxon>
    </lineage>
</organism>
<evidence type="ECO:0000259" key="9">
    <source>
        <dbReference type="PROSITE" id="PS50405"/>
    </source>
</evidence>
<dbReference type="PANTHER" id="PTHR43917">
    <property type="match status" value="1"/>
</dbReference>
<dbReference type="InterPro" id="IPR004045">
    <property type="entry name" value="Glutathione_S-Trfase_N"/>
</dbReference>
<evidence type="ECO:0000256" key="6">
    <source>
        <dbReference type="ARBA" id="ARBA00022679"/>
    </source>
</evidence>
<dbReference type="PROSITE" id="PS50404">
    <property type="entry name" value="GST_NTER"/>
    <property type="match status" value="1"/>
</dbReference>